<dbReference type="Pfam" id="PF12867">
    <property type="entry name" value="DinB_2"/>
    <property type="match status" value="1"/>
</dbReference>
<dbReference type="STRING" id="1499966.U14_00449"/>
<gene>
    <name evidence="2" type="ORF">U14_00449</name>
</gene>
<dbReference type="AlphaFoldDB" id="A0A0S6VWU2"/>
<accession>A0A0S6VWU2</accession>
<organism evidence="2">
    <name type="scientific">Candidatus Moduliflexus flocculans</name>
    <dbReference type="NCBI Taxonomy" id="1499966"/>
    <lineage>
        <taxon>Bacteria</taxon>
        <taxon>Candidatus Moduliflexota</taxon>
        <taxon>Candidatus Moduliflexia</taxon>
        <taxon>Candidatus Moduliflexales</taxon>
        <taxon>Candidatus Moduliflexaceae</taxon>
    </lineage>
</organism>
<name>A0A0S6VWU2_9BACT</name>
<keyword evidence="3" id="KW-1185">Reference proteome</keyword>
<dbReference type="Gene3D" id="1.20.120.450">
    <property type="entry name" value="dinb family like domain"/>
    <property type="match status" value="1"/>
</dbReference>
<feature type="domain" description="DinB-like" evidence="1">
    <location>
        <begin position="9"/>
        <end position="150"/>
    </location>
</feature>
<evidence type="ECO:0000259" key="1">
    <source>
        <dbReference type="Pfam" id="PF12867"/>
    </source>
</evidence>
<dbReference type="HOGENOM" id="CLU_142853_0_0_0"/>
<dbReference type="EMBL" id="DF820455">
    <property type="protein sequence ID" value="GAK49230.1"/>
    <property type="molecule type" value="Genomic_DNA"/>
</dbReference>
<evidence type="ECO:0000313" key="3">
    <source>
        <dbReference type="Proteomes" id="UP000030700"/>
    </source>
</evidence>
<proteinExistence type="predicted"/>
<dbReference type="InterPro" id="IPR024775">
    <property type="entry name" value="DinB-like"/>
</dbReference>
<protein>
    <recommendedName>
        <fullName evidence="1">DinB-like domain-containing protein</fullName>
    </recommendedName>
</protein>
<sequence>MHTILNTADYERMLTRINALQGDERALWGRMTVNEALCHVTDVFRMALGEIRLPDRSNLFLRHVLKRLVLLGVPAPKGKIKTDPELDQSQGKGTRPATFEQDKQRFQDYLAAFSNKDEAFSFFPHPQFGQLTKAEWGRLLFLHTNHHLTQFGR</sequence>
<dbReference type="InterPro" id="IPR034660">
    <property type="entry name" value="DinB/YfiT-like"/>
</dbReference>
<dbReference type="Proteomes" id="UP000030700">
    <property type="component" value="Unassembled WGS sequence"/>
</dbReference>
<evidence type="ECO:0000313" key="2">
    <source>
        <dbReference type="EMBL" id="GAK49230.1"/>
    </source>
</evidence>
<reference evidence="2" key="1">
    <citation type="journal article" date="2015" name="PeerJ">
        <title>First genomic representation of candidate bacterial phylum KSB3 points to enhanced environmental sensing as a trigger of wastewater bulking.</title>
        <authorList>
            <person name="Sekiguchi Y."/>
            <person name="Ohashi A."/>
            <person name="Parks D.H."/>
            <person name="Yamauchi T."/>
            <person name="Tyson G.W."/>
            <person name="Hugenholtz P."/>
        </authorList>
    </citation>
    <scope>NUCLEOTIDE SEQUENCE [LARGE SCALE GENOMIC DNA]</scope>
</reference>
<dbReference type="SUPFAM" id="SSF109854">
    <property type="entry name" value="DinB/YfiT-like putative metalloenzymes"/>
    <property type="match status" value="1"/>
</dbReference>